<feature type="signal peptide" evidence="1">
    <location>
        <begin position="1"/>
        <end position="19"/>
    </location>
</feature>
<keyword evidence="1" id="KW-0732">Signal</keyword>
<gene>
    <name evidence="2" type="ORF">RAMLITH_24985</name>
</gene>
<name>A0A7X6DKW8_9BURK</name>
<evidence type="ECO:0000313" key="3">
    <source>
        <dbReference type="Proteomes" id="UP000521868"/>
    </source>
</evidence>
<proteinExistence type="predicted"/>
<evidence type="ECO:0000313" key="2">
    <source>
        <dbReference type="EMBL" id="NKE69073.1"/>
    </source>
</evidence>
<dbReference type="EMBL" id="VTOX01000015">
    <property type="protein sequence ID" value="NKE69073.1"/>
    <property type="molecule type" value="Genomic_DNA"/>
</dbReference>
<accession>A0A7X6DKW8</accession>
<dbReference type="Gene3D" id="2.40.50.870">
    <property type="entry name" value="Protein of unknown function (DUF3299)"/>
    <property type="match status" value="1"/>
</dbReference>
<dbReference type="RefSeq" id="WP_168110212.1">
    <property type="nucleotide sequence ID" value="NZ_VTOX01000015.1"/>
</dbReference>
<dbReference type="AlphaFoldDB" id="A0A7X6DKW8"/>
<reference evidence="2 3" key="1">
    <citation type="journal article" date="2020" name="Nature">
        <title>Bacterial chemolithoautotrophy via manganese oxidation.</title>
        <authorList>
            <person name="Yu H."/>
            <person name="Leadbetter J.R."/>
        </authorList>
    </citation>
    <scope>NUCLEOTIDE SEQUENCE [LARGE SCALE GENOMIC DNA]</scope>
    <source>
        <strain evidence="2 3">RBP-1</strain>
    </source>
</reference>
<evidence type="ECO:0000256" key="1">
    <source>
        <dbReference type="SAM" id="SignalP"/>
    </source>
</evidence>
<feature type="chain" id="PRO_5030994354" evidence="1">
    <location>
        <begin position="20"/>
        <end position="164"/>
    </location>
</feature>
<comment type="caution">
    <text evidence="2">The sequence shown here is derived from an EMBL/GenBank/DDBJ whole genome shotgun (WGS) entry which is preliminary data.</text>
</comment>
<dbReference type="Pfam" id="PF11736">
    <property type="entry name" value="DUF3299"/>
    <property type="match status" value="1"/>
</dbReference>
<protein>
    <submittedName>
        <fullName evidence="2">DUF3299 domain-containing protein</fullName>
    </submittedName>
</protein>
<keyword evidence="3" id="KW-1185">Reference proteome</keyword>
<dbReference type="InterPro" id="IPR021727">
    <property type="entry name" value="DUF3299"/>
</dbReference>
<dbReference type="Proteomes" id="UP000521868">
    <property type="component" value="Unassembled WGS sequence"/>
</dbReference>
<sequence>MKRAAAGLAAILIAVSAAAQLSAPVPLGTGPGIHDPNSPFAPLPARSDVVPWSLLTAVKTKTEKNKVLPVFDKPQQALHQKTQRVQGFMMPLEPGEKQTHFLLTSVPLSCGFCVPGGPESMVEVRTRTPVPYTLDPVVVEGKFALLEDDQYGLYYRITDGVGVK</sequence>
<organism evidence="2 3">
    <name type="scientific">Ramlibacter lithotrophicus</name>
    <dbReference type="NCBI Taxonomy" id="2606681"/>
    <lineage>
        <taxon>Bacteria</taxon>
        <taxon>Pseudomonadati</taxon>
        <taxon>Pseudomonadota</taxon>
        <taxon>Betaproteobacteria</taxon>
        <taxon>Burkholderiales</taxon>
        <taxon>Comamonadaceae</taxon>
        <taxon>Ramlibacter</taxon>
    </lineage>
</organism>